<dbReference type="Proteomes" id="UP000009102">
    <property type="component" value="Chromosome"/>
</dbReference>
<dbReference type="RefSeq" id="WP_012824793.1">
    <property type="nucleotide sequence ID" value="NC_013422.1"/>
</dbReference>
<dbReference type="eggNOG" id="COG3166">
    <property type="taxonomic scope" value="Bacteria"/>
</dbReference>
<keyword evidence="1" id="KW-0175">Coiled coil</keyword>
<dbReference type="AlphaFoldDB" id="D0L237"/>
<gene>
    <name evidence="3" type="ordered locus">Hneap_1938</name>
</gene>
<proteinExistence type="predicted"/>
<evidence type="ECO:0000313" key="3">
    <source>
        <dbReference type="EMBL" id="ACX96760.1"/>
    </source>
</evidence>
<feature type="coiled-coil region" evidence="1">
    <location>
        <begin position="64"/>
        <end position="91"/>
    </location>
</feature>
<evidence type="ECO:0000256" key="1">
    <source>
        <dbReference type="SAM" id="Coils"/>
    </source>
</evidence>
<keyword evidence="2" id="KW-0812">Transmembrane</keyword>
<reference evidence="3 4" key="1">
    <citation type="submission" date="2009-10" db="EMBL/GenBank/DDBJ databases">
        <title>Complete sequence of Halothiobacillus neapolitanus c2.</title>
        <authorList>
            <consortium name="US DOE Joint Genome Institute"/>
            <person name="Lucas S."/>
            <person name="Copeland A."/>
            <person name="Lapidus A."/>
            <person name="Glavina del Rio T."/>
            <person name="Tice H."/>
            <person name="Bruce D."/>
            <person name="Goodwin L."/>
            <person name="Pitluck S."/>
            <person name="Davenport K."/>
            <person name="Brettin T."/>
            <person name="Detter J.C."/>
            <person name="Han C."/>
            <person name="Tapia R."/>
            <person name="Larimer F."/>
            <person name="Land M."/>
            <person name="Hauser L."/>
            <person name="Kyrpides N."/>
            <person name="Mikhailova N."/>
            <person name="Kerfeld C."/>
            <person name="Cannon G."/>
            <person name="Heinhort S."/>
        </authorList>
    </citation>
    <scope>NUCLEOTIDE SEQUENCE [LARGE SCALE GENOMIC DNA]</scope>
    <source>
        <strain evidence="4">ATCC 23641 / c2</strain>
    </source>
</reference>
<sequence length="196" mass="22056">MRKINLLPWRDERRQTLQRNFVLHLAGSVVAALIIGGGIHLYEQNQLDFQDQRNQYLNGVIKDLDRKIQSINELKKKKAELIARMQVIERLQSSRPVIVHLMEEFVKTLPDGIQLTDISIKGDKTISIQGYADAQARVADYLRQLNGSDYIDSAIIVGSGILAQNPDKKGPSSNRYVFSITASVKTPKSADANKEQ</sequence>
<dbReference type="HOGENOM" id="CLU_081304_1_2_6"/>
<dbReference type="InterPro" id="IPR052534">
    <property type="entry name" value="Extracell_DNA_Util/SecSys_Comp"/>
</dbReference>
<dbReference type="KEGG" id="hna:Hneap_1938"/>
<keyword evidence="4" id="KW-1185">Reference proteome</keyword>
<name>D0L237_HALNC</name>
<evidence type="ECO:0000256" key="2">
    <source>
        <dbReference type="SAM" id="Phobius"/>
    </source>
</evidence>
<keyword evidence="2" id="KW-0472">Membrane</keyword>
<keyword evidence="2" id="KW-1133">Transmembrane helix</keyword>
<dbReference type="STRING" id="555778.Hneap_1938"/>
<organism evidence="3 4">
    <name type="scientific">Halothiobacillus neapolitanus (strain ATCC 23641 / DSM 15147 / CIP 104769 / NCIMB 8539 / c2)</name>
    <name type="common">Thiobacillus neapolitanus</name>
    <dbReference type="NCBI Taxonomy" id="555778"/>
    <lineage>
        <taxon>Bacteria</taxon>
        <taxon>Pseudomonadati</taxon>
        <taxon>Pseudomonadota</taxon>
        <taxon>Gammaproteobacteria</taxon>
        <taxon>Chromatiales</taxon>
        <taxon>Halothiobacillaceae</taxon>
        <taxon>Halothiobacillus</taxon>
    </lineage>
</organism>
<dbReference type="EMBL" id="CP001801">
    <property type="protein sequence ID" value="ACX96760.1"/>
    <property type="molecule type" value="Genomic_DNA"/>
</dbReference>
<protein>
    <submittedName>
        <fullName evidence="3">Fimbrial assembly family protein</fullName>
    </submittedName>
</protein>
<evidence type="ECO:0000313" key="4">
    <source>
        <dbReference type="Proteomes" id="UP000009102"/>
    </source>
</evidence>
<dbReference type="InterPro" id="IPR007813">
    <property type="entry name" value="PilN"/>
</dbReference>
<dbReference type="Pfam" id="PF05137">
    <property type="entry name" value="PilN"/>
    <property type="match status" value="1"/>
</dbReference>
<feature type="transmembrane region" description="Helical" evidence="2">
    <location>
        <begin position="21"/>
        <end position="42"/>
    </location>
</feature>
<accession>D0L237</accession>
<dbReference type="PANTHER" id="PTHR40278:SF1">
    <property type="entry name" value="DNA UTILIZATION PROTEIN HOFN"/>
    <property type="match status" value="1"/>
</dbReference>
<dbReference type="PANTHER" id="PTHR40278">
    <property type="entry name" value="DNA UTILIZATION PROTEIN HOFN"/>
    <property type="match status" value="1"/>
</dbReference>
<dbReference type="OrthoDB" id="5296173at2"/>